<reference evidence="1" key="2">
    <citation type="submission" date="2025-08" db="UniProtKB">
        <authorList>
            <consortium name="Ensembl"/>
        </authorList>
    </citation>
    <scope>IDENTIFICATION</scope>
</reference>
<reference evidence="1" key="3">
    <citation type="submission" date="2025-09" db="UniProtKB">
        <authorList>
            <consortium name="Ensembl"/>
        </authorList>
    </citation>
    <scope>IDENTIFICATION</scope>
</reference>
<evidence type="ECO:0000313" key="1">
    <source>
        <dbReference type="Ensembl" id="ENSCHIP00000029631.1"/>
    </source>
</evidence>
<dbReference type="Ensembl" id="ENSCHIT00000037501.1">
    <property type="protein sequence ID" value="ENSCHIP00000029631.1"/>
    <property type="gene ID" value="ENSCHIG00000024696.1"/>
</dbReference>
<sequence length="105" mass="11073">ATRSKANHLHASDSAWYTFPLFRSGGGILRVPGRPSQANRIALGAERGGTESRKGYPYWSGDAADGDPAHPAITIVTERSLLGVGSSALALRCPSRGDQSFVLHA</sequence>
<dbReference type="EMBL" id="LWLT01000009">
    <property type="status" value="NOT_ANNOTATED_CDS"/>
    <property type="molecule type" value="Genomic_DNA"/>
</dbReference>
<proteinExistence type="predicted"/>
<organism evidence="1 2">
    <name type="scientific">Capra hircus</name>
    <name type="common">Goat</name>
    <dbReference type="NCBI Taxonomy" id="9925"/>
    <lineage>
        <taxon>Eukaryota</taxon>
        <taxon>Metazoa</taxon>
        <taxon>Chordata</taxon>
        <taxon>Craniata</taxon>
        <taxon>Vertebrata</taxon>
        <taxon>Euteleostomi</taxon>
        <taxon>Mammalia</taxon>
        <taxon>Eutheria</taxon>
        <taxon>Laurasiatheria</taxon>
        <taxon>Artiodactyla</taxon>
        <taxon>Ruminantia</taxon>
        <taxon>Pecora</taxon>
        <taxon>Bovidae</taxon>
        <taxon>Caprinae</taxon>
        <taxon>Capra</taxon>
    </lineage>
</organism>
<name>A0A452FZM8_CAPHI</name>
<evidence type="ECO:0000313" key="2">
    <source>
        <dbReference type="Proteomes" id="UP000291000"/>
    </source>
</evidence>
<dbReference type="Bgee" id="ENSCHIG00000024696">
    <property type="expression patterns" value="Expressed in adrenal gland and 6 other cell types or tissues"/>
</dbReference>
<protein>
    <submittedName>
        <fullName evidence="1">Uncharacterized protein</fullName>
    </submittedName>
</protein>
<reference evidence="1 2" key="1">
    <citation type="submission" date="2016-04" db="EMBL/GenBank/DDBJ databases">
        <title>Polished mammalian reference genomes with single-molecule sequencing and chromosome conformation capture applied to the Capra hircus genome.</title>
        <authorList>
            <person name="Bickhart D.M."/>
            <person name="Koren S."/>
            <person name="Rosen B."/>
            <person name="Hastie A."/>
            <person name="Liachko I."/>
            <person name="Sullivan S.T."/>
            <person name="Burton J."/>
            <person name="Sayre B.L."/>
            <person name="Huson H.J."/>
            <person name="Lee J."/>
            <person name="Lam E."/>
            <person name="Kelley C.M."/>
            <person name="Hutchison J.L."/>
            <person name="Zhou Y."/>
            <person name="Sun J."/>
            <person name="Crisa A."/>
            <person name="Schwartz J.C."/>
            <person name="Hammond J.A."/>
            <person name="Schroeder S.G."/>
            <person name="Liu G.E."/>
            <person name="Dunham M."/>
            <person name="Shendure J."/>
            <person name="Sonstegard T.S."/>
            <person name="Phillippy A.M."/>
            <person name="Van Tassell C.P."/>
            <person name="Smith T.P."/>
        </authorList>
    </citation>
    <scope>NUCLEOTIDE SEQUENCE [LARGE SCALE GENOMIC DNA]</scope>
</reference>
<accession>A0A452FZM8</accession>
<dbReference type="AlphaFoldDB" id="A0A452FZM8"/>
<dbReference type="GeneTree" id="ENSGT00620000088615"/>
<dbReference type="Proteomes" id="UP000291000">
    <property type="component" value="Chromosome 11"/>
</dbReference>
<dbReference type="OMA" id="WGGTEAR"/>
<keyword evidence="2" id="KW-1185">Reference proteome</keyword>